<feature type="domain" description="Zinc finger CGNR" evidence="1">
    <location>
        <begin position="155"/>
        <end position="193"/>
    </location>
</feature>
<dbReference type="InterPro" id="IPR010852">
    <property type="entry name" value="ABATE"/>
</dbReference>
<evidence type="ECO:0000313" key="2">
    <source>
        <dbReference type="EMBL" id="MFD1321901.1"/>
    </source>
</evidence>
<sequence length="199" mass="21409">MDSVRFSAGGAPMLGEPLPVELANTTYAVRGQLRDGLETVEQLVGWLRDVRERLGTPLRDADLAQAGPLDLAAARDLRQAVRLIAQAVVIGDQPPSAAIDTVNRVIRTAPPWRELRWAAGPSTVTVSGHPLVATALAEIAMAAVDLFTGPDLAALRICHGPGCVLYFVKHHPRREWCSGGCGNRARAARYYERTKARAG</sequence>
<dbReference type="SUPFAM" id="SSF160904">
    <property type="entry name" value="Jann2411-like"/>
    <property type="match status" value="1"/>
</dbReference>
<reference evidence="3" key="1">
    <citation type="journal article" date="2019" name="Int. J. Syst. Evol. Microbiol.">
        <title>The Global Catalogue of Microorganisms (GCM) 10K type strain sequencing project: providing services to taxonomists for standard genome sequencing and annotation.</title>
        <authorList>
            <consortium name="The Broad Institute Genomics Platform"/>
            <consortium name="The Broad Institute Genome Sequencing Center for Infectious Disease"/>
            <person name="Wu L."/>
            <person name="Ma J."/>
        </authorList>
    </citation>
    <scope>NUCLEOTIDE SEQUENCE [LARGE SCALE GENOMIC DNA]</scope>
    <source>
        <strain evidence="3">JCM 31037</strain>
    </source>
</reference>
<protein>
    <submittedName>
        <fullName evidence="2">CGNR zinc finger domain-containing protein</fullName>
    </submittedName>
</protein>
<keyword evidence="3" id="KW-1185">Reference proteome</keyword>
<proteinExistence type="predicted"/>
<dbReference type="Pfam" id="PF07336">
    <property type="entry name" value="ABATE"/>
    <property type="match status" value="1"/>
</dbReference>
<comment type="caution">
    <text evidence="2">The sequence shown here is derived from an EMBL/GenBank/DDBJ whole genome shotgun (WGS) entry which is preliminary data.</text>
</comment>
<evidence type="ECO:0000313" key="3">
    <source>
        <dbReference type="Proteomes" id="UP001597260"/>
    </source>
</evidence>
<evidence type="ECO:0000259" key="1">
    <source>
        <dbReference type="Pfam" id="PF11706"/>
    </source>
</evidence>
<dbReference type="InterPro" id="IPR021005">
    <property type="entry name" value="Znf_CGNR"/>
</dbReference>
<dbReference type="PANTHER" id="PTHR35525">
    <property type="entry name" value="BLL6575 PROTEIN"/>
    <property type="match status" value="1"/>
</dbReference>
<gene>
    <name evidence="2" type="ORF">ACFQ4H_12445</name>
</gene>
<dbReference type="InterPro" id="IPR023286">
    <property type="entry name" value="ABATE_dom_sf"/>
</dbReference>
<dbReference type="EMBL" id="JBHTMP010000015">
    <property type="protein sequence ID" value="MFD1321901.1"/>
    <property type="molecule type" value="Genomic_DNA"/>
</dbReference>
<dbReference type="Proteomes" id="UP001597260">
    <property type="component" value="Unassembled WGS sequence"/>
</dbReference>
<dbReference type="Pfam" id="PF11706">
    <property type="entry name" value="zf-CGNR"/>
    <property type="match status" value="1"/>
</dbReference>
<organism evidence="2 3">
    <name type="scientific">Micromonospora sonneratiae</name>
    <dbReference type="NCBI Taxonomy" id="1184706"/>
    <lineage>
        <taxon>Bacteria</taxon>
        <taxon>Bacillati</taxon>
        <taxon>Actinomycetota</taxon>
        <taxon>Actinomycetes</taxon>
        <taxon>Micromonosporales</taxon>
        <taxon>Micromonosporaceae</taxon>
        <taxon>Micromonospora</taxon>
    </lineage>
</organism>
<dbReference type="PANTHER" id="PTHR35525:SF3">
    <property type="entry name" value="BLL6575 PROTEIN"/>
    <property type="match status" value="1"/>
</dbReference>
<name>A0ABW3YC66_9ACTN</name>
<dbReference type="Gene3D" id="1.10.3300.10">
    <property type="entry name" value="Jann2411-like domain"/>
    <property type="match status" value="1"/>
</dbReference>
<accession>A0ABW3YC66</accession>
<dbReference type="RefSeq" id="WP_377570277.1">
    <property type="nucleotide sequence ID" value="NZ_JBHTMP010000015.1"/>
</dbReference>